<keyword evidence="1" id="KW-1003">Cell membrane</keyword>
<name>A0A5N7J7T6_9CLOT</name>
<feature type="transmembrane region" description="Helical" evidence="8">
    <location>
        <begin position="44"/>
        <end position="67"/>
    </location>
</feature>
<evidence type="ECO:0000256" key="5">
    <source>
        <dbReference type="ARBA" id="ARBA00022801"/>
    </source>
</evidence>
<dbReference type="GO" id="GO:0006508">
    <property type="term" value="P:proteolysis"/>
    <property type="evidence" value="ECO:0007669"/>
    <property type="project" value="UniProtKB-KW"/>
</dbReference>
<dbReference type="RefSeq" id="WP_152753954.1">
    <property type="nucleotide sequence ID" value="NZ_SPSE01000054.1"/>
</dbReference>
<organism evidence="9 10">
    <name type="scientific">Clostridium estertheticum</name>
    <dbReference type="NCBI Taxonomy" id="238834"/>
    <lineage>
        <taxon>Bacteria</taxon>
        <taxon>Bacillati</taxon>
        <taxon>Bacillota</taxon>
        <taxon>Clostridia</taxon>
        <taxon>Eubacteriales</taxon>
        <taxon>Clostridiaceae</taxon>
        <taxon>Clostridium</taxon>
    </lineage>
</organism>
<dbReference type="AlphaFoldDB" id="A0A5N7J7T6"/>
<dbReference type="GO" id="GO:0008233">
    <property type="term" value="F:peptidase activity"/>
    <property type="evidence" value="ECO:0007669"/>
    <property type="project" value="UniProtKB-KW"/>
</dbReference>
<gene>
    <name evidence="9" type="ORF">E4V82_22305</name>
</gene>
<dbReference type="Pfam" id="PF04647">
    <property type="entry name" value="AgrB"/>
    <property type="match status" value="1"/>
</dbReference>
<dbReference type="Proteomes" id="UP000342249">
    <property type="component" value="Unassembled WGS sequence"/>
</dbReference>
<keyword evidence="6 8" id="KW-1133">Transmembrane helix</keyword>
<evidence type="ECO:0000313" key="10">
    <source>
        <dbReference type="Proteomes" id="UP000342249"/>
    </source>
</evidence>
<reference evidence="9 10" key="1">
    <citation type="journal article" date="2019" name="Lett. Appl. Microbiol.">
        <title>A case of 'blown pack' spoilage of vacuum-packaged pork likely associated with Clostridium estertheticum in Canada.</title>
        <authorList>
            <person name="Zhang P."/>
            <person name="Ward P."/>
            <person name="McMullen L.M."/>
            <person name="Yang X."/>
        </authorList>
    </citation>
    <scope>NUCLEOTIDE SEQUENCE [LARGE SCALE GENOMIC DNA]</scope>
    <source>
        <strain evidence="9 10">MA19</strain>
    </source>
</reference>
<keyword evidence="5" id="KW-0378">Hydrolase</keyword>
<proteinExistence type="predicted"/>
<feature type="transmembrane region" description="Helical" evidence="8">
    <location>
        <begin position="79"/>
        <end position="96"/>
    </location>
</feature>
<evidence type="ECO:0000256" key="7">
    <source>
        <dbReference type="ARBA" id="ARBA00023136"/>
    </source>
</evidence>
<feature type="transmembrane region" description="Helical" evidence="8">
    <location>
        <begin position="102"/>
        <end position="121"/>
    </location>
</feature>
<evidence type="ECO:0000313" key="9">
    <source>
        <dbReference type="EMBL" id="MPQ64804.1"/>
    </source>
</evidence>
<protein>
    <submittedName>
        <fullName evidence="9">Accessory regulator AgrB</fullName>
    </submittedName>
</protein>
<feature type="transmembrane region" description="Helical" evidence="8">
    <location>
        <begin position="142"/>
        <end position="158"/>
    </location>
</feature>
<evidence type="ECO:0000256" key="1">
    <source>
        <dbReference type="ARBA" id="ARBA00022475"/>
    </source>
</evidence>
<keyword evidence="2" id="KW-0673">Quorum sensing</keyword>
<evidence type="ECO:0000256" key="2">
    <source>
        <dbReference type="ARBA" id="ARBA00022654"/>
    </source>
</evidence>
<evidence type="ECO:0000256" key="3">
    <source>
        <dbReference type="ARBA" id="ARBA00022670"/>
    </source>
</evidence>
<comment type="caution">
    <text evidence="9">The sequence shown here is derived from an EMBL/GenBank/DDBJ whole genome shotgun (WGS) entry which is preliminary data.</text>
</comment>
<keyword evidence="7 8" id="KW-0472">Membrane</keyword>
<dbReference type="GO" id="GO:0016020">
    <property type="term" value="C:membrane"/>
    <property type="evidence" value="ECO:0007669"/>
    <property type="project" value="InterPro"/>
</dbReference>
<dbReference type="SMART" id="SM00793">
    <property type="entry name" value="AgrB"/>
    <property type="match status" value="1"/>
</dbReference>
<feature type="transmembrane region" description="Helical" evidence="8">
    <location>
        <begin position="164"/>
        <end position="182"/>
    </location>
</feature>
<sequence>MNKLVSYLVKKISETNSQFTELELKKMNYGFVCLFDEITKIIPYYIIFYLFSLQQYYIVIFIFFCPIRLFSGGFHAKTYWGCFFISFVTFCVLIIIGKYITINILTSIVVLIISILLVYIFSPVDNINKRIKSKERRNKLKYLSVVITSLLSGMSYIIPNKFFTTAVLAIFIAVMMMMMGCLNNNKDKSCLSEN</sequence>
<keyword evidence="4 8" id="KW-0812">Transmembrane</keyword>
<dbReference type="GO" id="GO:0009372">
    <property type="term" value="P:quorum sensing"/>
    <property type="evidence" value="ECO:0007669"/>
    <property type="project" value="UniProtKB-KW"/>
</dbReference>
<evidence type="ECO:0000256" key="6">
    <source>
        <dbReference type="ARBA" id="ARBA00022989"/>
    </source>
</evidence>
<evidence type="ECO:0000256" key="4">
    <source>
        <dbReference type="ARBA" id="ARBA00022692"/>
    </source>
</evidence>
<evidence type="ECO:0000256" key="8">
    <source>
        <dbReference type="SAM" id="Phobius"/>
    </source>
</evidence>
<accession>A0A5N7J7T6</accession>
<keyword evidence="3" id="KW-0645">Protease</keyword>
<dbReference type="EMBL" id="SPSF01000056">
    <property type="protein sequence ID" value="MPQ64804.1"/>
    <property type="molecule type" value="Genomic_DNA"/>
</dbReference>
<dbReference type="InterPro" id="IPR006741">
    <property type="entry name" value="AgrB"/>
</dbReference>